<feature type="domain" description="DUF5069" evidence="1">
    <location>
        <begin position="6"/>
        <end position="136"/>
    </location>
</feature>
<evidence type="ECO:0000313" key="2">
    <source>
        <dbReference type="EMBL" id="AWT59476.1"/>
    </source>
</evidence>
<feature type="domain" description="DUF5069" evidence="1">
    <location>
        <begin position="148"/>
        <end position="279"/>
    </location>
</feature>
<feature type="domain" description="DUF5069" evidence="1">
    <location>
        <begin position="290"/>
        <end position="423"/>
    </location>
</feature>
<name>A0A2Z4AEV5_9BACT</name>
<proteinExistence type="predicted"/>
<reference evidence="2 3" key="1">
    <citation type="submission" date="2018-06" db="EMBL/GenBank/DDBJ databases">
        <title>Draft Genome Sequence of a Novel Marine Bacterium Related to the Verrucomicrobia.</title>
        <authorList>
            <person name="Vosseberg J."/>
            <person name="Martijn J."/>
            <person name="Ettema T.J.G."/>
        </authorList>
    </citation>
    <scope>NUCLEOTIDE SEQUENCE [LARGE SCALE GENOMIC DNA]</scope>
    <source>
        <strain evidence="2">TARA_B100001123</strain>
    </source>
</reference>
<dbReference type="AlphaFoldDB" id="A0A2Z4AEV5"/>
<gene>
    <name evidence="2" type="ORF">DF168_00666</name>
</gene>
<evidence type="ECO:0000313" key="3">
    <source>
        <dbReference type="Proteomes" id="UP000247465"/>
    </source>
</evidence>
<dbReference type="InterPro" id="IPR031849">
    <property type="entry name" value="DUF5069"/>
</dbReference>
<dbReference type="KEGG" id="mtar:DF168_00666"/>
<evidence type="ECO:0000259" key="1">
    <source>
        <dbReference type="Pfam" id="PF16798"/>
    </source>
</evidence>
<organism evidence="2 3">
    <name type="scientific">Candidatus Moanibacter tarae</name>
    <dbReference type="NCBI Taxonomy" id="2200854"/>
    <lineage>
        <taxon>Bacteria</taxon>
        <taxon>Pseudomonadati</taxon>
        <taxon>Verrucomicrobiota</taxon>
        <taxon>Opitutia</taxon>
        <taxon>Puniceicoccales</taxon>
        <taxon>Puniceicoccales incertae sedis</taxon>
        <taxon>Candidatus Moanibacter</taxon>
    </lineage>
</organism>
<accession>A0A2Z4AEV5</accession>
<sequence>MDLTKQPPRRPSNTIVAGIAGLARMTDKARASNNEKLGDFKYGDDSGLDREVLGLIGIDAKEFAIAAGDKTDDELSEWVISKVSGKKEAISQFNQEEITREPQDDLHVGLLKERLAKFAPDRNDIKTVFASIELDDWGCFKDRDLTQSPPRSPYVRDVFSVVGVARMADKARASMGGKLGEYQFGENSGLDKRILDFTGIDADHFREAAYTHPNDCELSEWLGGNCKKNAQEISIFNAHEVNYGRYGMALEQLKIRRTEIHPDRADIETFFDLMDLDDETCFGLTDLSRHAPRSVYDETVGGVAGLARMIDKYRALHGCSLGDYWVGEDSGFDRSILEFLDLSSSEFSQAVERSDNEDALLNSLDNCLGRKSAVEKTEFNNKLLTLGPDNDQQLTFFCEAIRNLDPKRRELRSWAALTTLDDQISFARLKVGT</sequence>
<dbReference type="EMBL" id="CP029803">
    <property type="protein sequence ID" value="AWT59476.1"/>
    <property type="molecule type" value="Genomic_DNA"/>
</dbReference>
<protein>
    <recommendedName>
        <fullName evidence="1">DUF5069 domain-containing protein</fullName>
    </recommendedName>
</protein>
<dbReference type="Pfam" id="PF16798">
    <property type="entry name" value="DUF5069"/>
    <property type="match status" value="3"/>
</dbReference>
<dbReference type="Proteomes" id="UP000247465">
    <property type="component" value="Chromosome"/>
</dbReference>